<keyword evidence="1" id="KW-0175">Coiled coil</keyword>
<protein>
    <submittedName>
        <fullName evidence="4">Uncharacterized protein LOC102807410</fullName>
    </submittedName>
</protein>
<evidence type="ECO:0000256" key="2">
    <source>
        <dbReference type="SAM" id="MobiDB-lite"/>
    </source>
</evidence>
<gene>
    <name evidence="4" type="primary">LOC102807410</name>
</gene>
<name>A0ABM0MLN0_SACKO</name>
<feature type="compositionally biased region" description="Basic and acidic residues" evidence="2">
    <location>
        <begin position="1"/>
        <end position="13"/>
    </location>
</feature>
<feature type="coiled-coil region" evidence="1">
    <location>
        <begin position="128"/>
        <end position="162"/>
    </location>
</feature>
<dbReference type="Proteomes" id="UP000694865">
    <property type="component" value="Unplaced"/>
</dbReference>
<dbReference type="RefSeq" id="XP_006820921.1">
    <property type="nucleotide sequence ID" value="XM_006820858.1"/>
</dbReference>
<feature type="compositionally biased region" description="Basic and acidic residues" evidence="2">
    <location>
        <begin position="117"/>
        <end position="127"/>
    </location>
</feature>
<accession>A0ABM0MLN0</accession>
<evidence type="ECO:0000256" key="1">
    <source>
        <dbReference type="SAM" id="Coils"/>
    </source>
</evidence>
<feature type="compositionally biased region" description="Polar residues" evidence="2">
    <location>
        <begin position="67"/>
        <end position="81"/>
    </location>
</feature>
<keyword evidence="3" id="KW-1185">Reference proteome</keyword>
<proteinExistence type="predicted"/>
<evidence type="ECO:0000313" key="3">
    <source>
        <dbReference type="Proteomes" id="UP000694865"/>
    </source>
</evidence>
<dbReference type="GeneID" id="102807410"/>
<organism evidence="3 4">
    <name type="scientific">Saccoglossus kowalevskii</name>
    <name type="common">Acorn worm</name>
    <dbReference type="NCBI Taxonomy" id="10224"/>
    <lineage>
        <taxon>Eukaryota</taxon>
        <taxon>Metazoa</taxon>
        <taxon>Hemichordata</taxon>
        <taxon>Enteropneusta</taxon>
        <taxon>Harrimaniidae</taxon>
        <taxon>Saccoglossus</taxon>
    </lineage>
</organism>
<feature type="region of interest" description="Disordered" evidence="2">
    <location>
        <begin position="1"/>
        <end position="127"/>
    </location>
</feature>
<reference evidence="4" key="1">
    <citation type="submission" date="2025-08" db="UniProtKB">
        <authorList>
            <consortium name="RefSeq"/>
        </authorList>
    </citation>
    <scope>IDENTIFICATION</scope>
    <source>
        <tissue evidence="4">Testes</tissue>
    </source>
</reference>
<evidence type="ECO:0000313" key="4">
    <source>
        <dbReference type="RefSeq" id="XP_006820921.1"/>
    </source>
</evidence>
<sequence length="177" mass="19627">MNFDQGDKSEKAGSVKSRQRSRAVSSESGVDFIEYSTDSSSNDLRALAQASDSQRSPKSGKKAMYGSPSSLPTGPRLSSPSPYKGKTPTGVAGQRPLNRLRAGRGRARTSSWTIDGVLKEPRPAKTRDDNLKLEMQRLLEEKQRAEERLKLIQQEQSLQQREIHAEAEKIAKSLEKN</sequence>